<dbReference type="OrthoDB" id="2328572at2759"/>
<evidence type="ECO:0000313" key="5">
    <source>
        <dbReference type="Proteomes" id="UP000800093"/>
    </source>
</evidence>
<dbReference type="Gene3D" id="4.10.240.10">
    <property type="entry name" value="Zn(2)-C6 fungal-type DNA-binding domain"/>
    <property type="match status" value="1"/>
</dbReference>
<dbReference type="SUPFAM" id="SSF57701">
    <property type="entry name" value="Zn2/Cys6 DNA-binding domain"/>
    <property type="match status" value="1"/>
</dbReference>
<dbReference type="GO" id="GO:0008270">
    <property type="term" value="F:zinc ion binding"/>
    <property type="evidence" value="ECO:0007669"/>
    <property type="project" value="InterPro"/>
</dbReference>
<dbReference type="InterPro" id="IPR036864">
    <property type="entry name" value="Zn2-C6_fun-type_DNA-bd_sf"/>
</dbReference>
<proteinExistence type="predicted"/>
<feature type="compositionally biased region" description="Low complexity" evidence="2">
    <location>
        <begin position="141"/>
        <end position="161"/>
    </location>
</feature>
<dbReference type="AlphaFoldDB" id="A0A9P4N6V2"/>
<keyword evidence="5" id="KW-1185">Reference proteome</keyword>
<dbReference type="CDD" id="cd00067">
    <property type="entry name" value="GAL4"/>
    <property type="match status" value="1"/>
</dbReference>
<sequence length="390" mass="43317">MLQSSLSQPIASRESMSRPIKWRAACNDCCAAKVKCSGERSGCERCQNIGNRCVYQESRIGKNPGIRAKKRRIQNEENALLRPTENQQQKTHQPDFQILQTSLPPSTPGLASPVINSVDQSTNDEAFQWATTSQLDSSEASGELLDTLTGGTTGTSATSESVAPNSAIDDFMSNLDLDFDEMWNSQAIRQPFQNRQEATLDPPPIPDDSQKLRNENDSRCVMQCCHFISDLETYISAEIEAFQIRLGIARKANGRLHELIGFQQGSRNLRCLMLFNTVCYQIIELLDLCHKTIASSDSYRRSGSFLMLGGIGFGEFGFDEEERLAWQKQRIVKEINKVSEMVRKIKTLAGVGPDHSTSEATPLAAARGNCYNDLEARIKELAAKVTIPKA</sequence>
<feature type="domain" description="Zn(2)-C6 fungal-type" evidence="3">
    <location>
        <begin position="25"/>
        <end position="55"/>
    </location>
</feature>
<evidence type="ECO:0000313" key="4">
    <source>
        <dbReference type="EMBL" id="KAF2265214.1"/>
    </source>
</evidence>
<feature type="region of interest" description="Disordered" evidence="2">
    <location>
        <begin position="131"/>
        <end position="161"/>
    </location>
</feature>
<dbReference type="PROSITE" id="PS00463">
    <property type="entry name" value="ZN2_CY6_FUNGAL_1"/>
    <property type="match status" value="1"/>
</dbReference>
<comment type="caution">
    <text evidence="4">The sequence shown here is derived from an EMBL/GenBank/DDBJ whole genome shotgun (WGS) entry which is preliminary data.</text>
</comment>
<evidence type="ECO:0000259" key="3">
    <source>
        <dbReference type="PROSITE" id="PS50048"/>
    </source>
</evidence>
<organism evidence="4 5">
    <name type="scientific">Lojkania enalia</name>
    <dbReference type="NCBI Taxonomy" id="147567"/>
    <lineage>
        <taxon>Eukaryota</taxon>
        <taxon>Fungi</taxon>
        <taxon>Dikarya</taxon>
        <taxon>Ascomycota</taxon>
        <taxon>Pezizomycotina</taxon>
        <taxon>Dothideomycetes</taxon>
        <taxon>Pleosporomycetidae</taxon>
        <taxon>Pleosporales</taxon>
        <taxon>Pleosporales incertae sedis</taxon>
        <taxon>Lojkania</taxon>
    </lineage>
</organism>
<name>A0A9P4N6V2_9PLEO</name>
<dbReference type="PROSITE" id="PS50048">
    <property type="entry name" value="ZN2_CY6_FUNGAL_2"/>
    <property type="match status" value="1"/>
</dbReference>
<feature type="compositionally biased region" description="Polar residues" evidence="2">
    <location>
        <begin position="131"/>
        <end position="140"/>
    </location>
</feature>
<dbReference type="EMBL" id="ML986610">
    <property type="protein sequence ID" value="KAF2265214.1"/>
    <property type="molecule type" value="Genomic_DNA"/>
</dbReference>
<dbReference type="GO" id="GO:0000981">
    <property type="term" value="F:DNA-binding transcription factor activity, RNA polymerase II-specific"/>
    <property type="evidence" value="ECO:0007669"/>
    <property type="project" value="InterPro"/>
</dbReference>
<dbReference type="Proteomes" id="UP000800093">
    <property type="component" value="Unassembled WGS sequence"/>
</dbReference>
<protein>
    <recommendedName>
        <fullName evidence="3">Zn(2)-C6 fungal-type domain-containing protein</fullName>
    </recommendedName>
</protein>
<accession>A0A9P4N6V2</accession>
<dbReference type="InterPro" id="IPR001138">
    <property type="entry name" value="Zn2Cys6_DnaBD"/>
</dbReference>
<keyword evidence="1" id="KW-0539">Nucleus</keyword>
<gene>
    <name evidence="4" type="ORF">CC78DRAFT_579621</name>
</gene>
<reference evidence="5" key="1">
    <citation type="journal article" date="2020" name="Stud. Mycol.">
        <title>101 Dothideomycetes genomes: A test case for predicting lifestyles and emergence of pathogens.</title>
        <authorList>
            <person name="Haridas S."/>
            <person name="Albert R."/>
            <person name="Binder M."/>
            <person name="Bloem J."/>
            <person name="LaButti K."/>
            <person name="Salamov A."/>
            <person name="Andreopoulos B."/>
            <person name="Baker S."/>
            <person name="Barry K."/>
            <person name="Bills G."/>
            <person name="Bluhm B."/>
            <person name="Cannon C."/>
            <person name="Castanera R."/>
            <person name="Culley D."/>
            <person name="Daum C."/>
            <person name="Ezra D."/>
            <person name="Gonzalez J."/>
            <person name="Henrissat B."/>
            <person name="Kuo A."/>
            <person name="Liang C."/>
            <person name="Lipzen A."/>
            <person name="Lutzoni F."/>
            <person name="Magnuson J."/>
            <person name="Mondo S."/>
            <person name="Nolan M."/>
            <person name="Ohm R."/>
            <person name="Pangilinan J."/>
            <person name="Park H.-J."/>
            <person name="Ramirez L."/>
            <person name="Alfaro M."/>
            <person name="Sun H."/>
            <person name="Tritt A."/>
            <person name="Yoshinaga Y."/>
            <person name="Zwiers L.-H."/>
            <person name="Turgeon B."/>
            <person name="Goodwin S."/>
            <person name="Spatafora J."/>
            <person name="Crous P."/>
            <person name="Grigoriev I."/>
        </authorList>
    </citation>
    <scope>NUCLEOTIDE SEQUENCE [LARGE SCALE GENOMIC DNA]</scope>
    <source>
        <strain evidence="5">CBS 304.66</strain>
    </source>
</reference>
<evidence type="ECO:0000256" key="1">
    <source>
        <dbReference type="ARBA" id="ARBA00023242"/>
    </source>
</evidence>
<evidence type="ECO:0000256" key="2">
    <source>
        <dbReference type="SAM" id="MobiDB-lite"/>
    </source>
</evidence>